<comment type="caution">
    <text evidence="3">The sequence shown here is derived from an EMBL/GenBank/DDBJ whole genome shotgun (WGS) entry which is preliminary data.</text>
</comment>
<dbReference type="PANTHER" id="PTHR21180:SF32">
    <property type="entry name" value="ENDONUCLEASE_EXONUCLEASE_PHOSPHATASE FAMILY DOMAIN-CONTAINING PROTEIN 1"/>
    <property type="match status" value="1"/>
</dbReference>
<dbReference type="Gene3D" id="1.10.150.280">
    <property type="entry name" value="AF1531-like domain"/>
    <property type="match status" value="1"/>
</dbReference>
<dbReference type="EMBL" id="ABFK02000018">
    <property type="protein sequence ID" value="EDS03574.1"/>
    <property type="molecule type" value="Genomic_DNA"/>
</dbReference>
<keyword evidence="2" id="KW-0812">Transmembrane</keyword>
<dbReference type="InterPro" id="IPR010994">
    <property type="entry name" value="RuvA_2-like"/>
</dbReference>
<dbReference type="InterPro" id="IPR051675">
    <property type="entry name" value="Endo/Exo/Phosphatase_dom_1"/>
</dbReference>
<evidence type="ECO:0000256" key="1">
    <source>
        <dbReference type="SAM" id="MobiDB-lite"/>
    </source>
</evidence>
<name>B0MWE3_9BACT</name>
<feature type="region of interest" description="Disordered" evidence="1">
    <location>
        <begin position="357"/>
        <end position="377"/>
    </location>
</feature>
<gene>
    <name evidence="3" type="ORF">ALIPUT_01401</name>
</gene>
<dbReference type="Pfam" id="PF12836">
    <property type="entry name" value="HHH_3"/>
    <property type="match status" value="1"/>
</dbReference>
<accession>B0MWE3</accession>
<reference evidence="3" key="1">
    <citation type="submission" date="2007-10" db="EMBL/GenBank/DDBJ databases">
        <authorList>
            <person name="Fulton L."/>
            <person name="Clifton S."/>
            <person name="Fulton B."/>
            <person name="Xu J."/>
            <person name="Minx P."/>
            <person name="Pepin K.H."/>
            <person name="Johnson M."/>
            <person name="Thiruvilangam P."/>
            <person name="Bhonagiri V."/>
            <person name="Nash W.E."/>
            <person name="Mardis E.R."/>
            <person name="Wilson R.K."/>
        </authorList>
    </citation>
    <scope>NUCLEOTIDE SEQUENCE [LARGE SCALE GENOMIC DNA]</scope>
    <source>
        <strain evidence="3">DSM 17216</strain>
    </source>
</reference>
<keyword evidence="2" id="KW-1133">Transmembrane helix</keyword>
<dbReference type="HOGENOM" id="CLU_062169_0_0_10"/>
<evidence type="ECO:0000256" key="2">
    <source>
        <dbReference type="SAM" id="Phobius"/>
    </source>
</evidence>
<proteinExistence type="predicted"/>
<organism evidence="3 4">
    <name type="scientific">Alistipes putredinis DSM 17216</name>
    <dbReference type="NCBI Taxonomy" id="445970"/>
    <lineage>
        <taxon>Bacteria</taxon>
        <taxon>Pseudomonadati</taxon>
        <taxon>Bacteroidota</taxon>
        <taxon>Bacteroidia</taxon>
        <taxon>Bacteroidales</taxon>
        <taxon>Rikenellaceae</taxon>
        <taxon>Alistipes</taxon>
    </lineage>
</organism>
<dbReference type="RefSeq" id="WP_004330213.1">
    <property type="nucleotide sequence ID" value="NZ_DS499581.1"/>
</dbReference>
<evidence type="ECO:0000313" key="3">
    <source>
        <dbReference type="EMBL" id="EDS03574.1"/>
    </source>
</evidence>
<dbReference type="GeneID" id="73804239"/>
<dbReference type="OrthoDB" id="981124at2"/>
<dbReference type="PANTHER" id="PTHR21180">
    <property type="entry name" value="ENDONUCLEASE/EXONUCLEASE/PHOSPHATASE FAMILY DOMAIN-CONTAINING PROTEIN 1"/>
    <property type="match status" value="1"/>
</dbReference>
<keyword evidence="2" id="KW-0472">Membrane</keyword>
<dbReference type="GO" id="GO:0015627">
    <property type="term" value="C:type II protein secretion system complex"/>
    <property type="evidence" value="ECO:0007669"/>
    <property type="project" value="TreeGrafter"/>
</dbReference>
<dbReference type="SUPFAM" id="SSF47781">
    <property type="entry name" value="RuvA domain 2-like"/>
    <property type="match status" value="4"/>
</dbReference>
<sequence length="377" mass="42690">MVGLFQTRERRALVVFLLLAGVFVAGLLLAERRKSAVSADRVEAEMEATVAADSVRLFEFDPNTVEYADLRRLGLSSRMAVSLLKYRAAGKVFRIPEDVATCYGMTDSVYFILEPYIRIGREYALTPSPRREYREYVPQEPRRIVPRERFRIDTVSASYLASLGFSVRQAEAIVRYRDLYEGLRDEAGFRACYMIADSVADLLLPYVIFPKPEPVRSGLIELNGADSATLRSVVGIGEKSVMAIIRYRERLGGFYSVDQLAEVPQVTESNFERIVKQIYCDSFKIRKIDINFAPPSTLKGHPYLPPAVFRKLFSKRQLKGGWSTVEELVEEHILTPREAERLAPYLRFTVREASKDIPNGESASSGWSPAPIQDTIH</sequence>
<dbReference type="GO" id="GO:0015628">
    <property type="term" value="P:protein secretion by the type II secretion system"/>
    <property type="evidence" value="ECO:0007669"/>
    <property type="project" value="TreeGrafter"/>
</dbReference>
<protein>
    <submittedName>
        <fullName evidence="3">Competence protein ComEA helix-hairpin-helix repeat region</fullName>
    </submittedName>
</protein>
<dbReference type="Proteomes" id="UP000005819">
    <property type="component" value="Unassembled WGS sequence"/>
</dbReference>
<keyword evidence="4" id="KW-1185">Reference proteome</keyword>
<feature type="transmembrane region" description="Helical" evidence="2">
    <location>
        <begin position="12"/>
        <end position="30"/>
    </location>
</feature>
<evidence type="ECO:0000313" key="4">
    <source>
        <dbReference type="Proteomes" id="UP000005819"/>
    </source>
</evidence>
<dbReference type="AlphaFoldDB" id="B0MWE3"/>
<reference evidence="3" key="2">
    <citation type="submission" date="2013-09" db="EMBL/GenBank/DDBJ databases">
        <title>Draft genome sequence of Alistipes putredinis (DSM 17216).</title>
        <authorList>
            <person name="Sudarsanam P."/>
            <person name="Ley R."/>
            <person name="Guruge J."/>
            <person name="Turnbaugh P.J."/>
            <person name="Mahowald M."/>
            <person name="Liep D."/>
            <person name="Gordon J."/>
        </authorList>
    </citation>
    <scope>NUCLEOTIDE SEQUENCE</scope>
    <source>
        <strain evidence="3">DSM 17216</strain>
    </source>
</reference>
<dbReference type="eggNOG" id="COG1555">
    <property type="taxonomic scope" value="Bacteria"/>
</dbReference>